<evidence type="ECO:0000256" key="1">
    <source>
        <dbReference type="SAM" id="Phobius"/>
    </source>
</evidence>
<reference evidence="3" key="3">
    <citation type="submission" date="2023-03" db="EMBL/GenBank/DDBJ databases">
        <title>Draft genome sequence of a Mycolicibacterium mageritense strain H4_3_1 isolated from a hybrid biological-inorganic system reactor.</title>
        <authorList>
            <person name="Feng X."/>
            <person name="Kazama D."/>
            <person name="Sato K."/>
            <person name="Kobayashi H."/>
        </authorList>
    </citation>
    <scope>NUCLEOTIDE SEQUENCE</scope>
    <source>
        <strain evidence="3">H4_3_1</strain>
    </source>
</reference>
<feature type="transmembrane region" description="Helical" evidence="1">
    <location>
        <begin position="66"/>
        <end position="86"/>
    </location>
</feature>
<keyword evidence="4" id="KW-1185">Reference proteome</keyword>
<keyword evidence="1" id="KW-0812">Transmembrane</keyword>
<feature type="transmembrane region" description="Helical" evidence="1">
    <location>
        <begin position="40"/>
        <end position="59"/>
    </location>
</feature>
<dbReference type="Proteomes" id="UP000465622">
    <property type="component" value="Chromosome"/>
</dbReference>
<accession>A0AAI8TSU0</accession>
<dbReference type="AlphaFoldDB" id="A0AAI8TSU0"/>
<dbReference type="EMBL" id="AP022567">
    <property type="protein sequence ID" value="BBX33511.1"/>
    <property type="molecule type" value="Genomic_DNA"/>
</dbReference>
<dbReference type="RefSeq" id="WP_036431088.1">
    <property type="nucleotide sequence ID" value="NZ_AP022567.1"/>
</dbReference>
<keyword evidence="1" id="KW-0472">Membrane</keyword>
<reference evidence="2" key="2">
    <citation type="submission" date="2020-02" db="EMBL/GenBank/DDBJ databases">
        <authorList>
            <person name="Matsumoto Y."/>
            <person name="Kinjo T."/>
            <person name="Motooka D."/>
            <person name="Nabeya D."/>
            <person name="Jung N."/>
            <person name="Uechi K."/>
            <person name="Horii T."/>
            <person name="Iida T."/>
            <person name="Fujita J."/>
            <person name="Nakamura S."/>
        </authorList>
    </citation>
    <scope>NUCLEOTIDE SEQUENCE</scope>
    <source>
        <strain evidence="2">JCM 12375</strain>
    </source>
</reference>
<gene>
    <name evidence="3" type="ORF">hbim_01820</name>
    <name evidence="2" type="ORF">MMAGJ_27930</name>
</gene>
<keyword evidence="1" id="KW-1133">Transmembrane helix</keyword>
<evidence type="ECO:0008006" key="6">
    <source>
        <dbReference type="Google" id="ProtNLM"/>
    </source>
</evidence>
<sequence length="173" mass="16822">MTDATPDPAAPLRGVAVGGLTATLAAVAHGAAGGALPGGAMTAQLTVLAVTLGMLAATLTRADRTIVLWGLLGVGQVLGHALLATADHAHSAAPGAGMTLAHLAAVTVGAVLIAGGSRLCAAVSRAVRAAVPVEQPLPIPATIVSRDSDGPLHSVLFLISSVSHRGPPVGVRA</sequence>
<evidence type="ECO:0000313" key="5">
    <source>
        <dbReference type="Proteomes" id="UP001241092"/>
    </source>
</evidence>
<organism evidence="3 5">
    <name type="scientific">Mycolicibacterium mageritense</name>
    <name type="common">Mycobacterium mageritense</name>
    <dbReference type="NCBI Taxonomy" id="53462"/>
    <lineage>
        <taxon>Bacteria</taxon>
        <taxon>Bacillati</taxon>
        <taxon>Actinomycetota</taxon>
        <taxon>Actinomycetes</taxon>
        <taxon>Mycobacteriales</taxon>
        <taxon>Mycobacteriaceae</taxon>
        <taxon>Mycolicibacterium</taxon>
    </lineage>
</organism>
<evidence type="ECO:0000313" key="3">
    <source>
        <dbReference type="EMBL" id="BDY27890.1"/>
    </source>
</evidence>
<evidence type="ECO:0000313" key="2">
    <source>
        <dbReference type="EMBL" id="BBX33511.1"/>
    </source>
</evidence>
<feature type="transmembrane region" description="Helical" evidence="1">
    <location>
        <begin position="92"/>
        <end position="115"/>
    </location>
</feature>
<dbReference type="EMBL" id="AP027452">
    <property type="protein sequence ID" value="BDY27890.1"/>
    <property type="molecule type" value="Genomic_DNA"/>
</dbReference>
<reference evidence="2 4" key="1">
    <citation type="journal article" date="2019" name="Emerg. Microbes Infect.">
        <title>Comprehensive subspecies identification of 175 nontuberculous mycobacteria species based on 7547 genomic profiles.</title>
        <authorList>
            <person name="Matsumoto Y."/>
            <person name="Kinjo T."/>
            <person name="Motooka D."/>
            <person name="Nabeya D."/>
            <person name="Jung N."/>
            <person name="Uechi K."/>
            <person name="Horii T."/>
            <person name="Iida T."/>
            <person name="Fujita J."/>
            <person name="Nakamura S."/>
        </authorList>
    </citation>
    <scope>NUCLEOTIDE SEQUENCE [LARGE SCALE GENOMIC DNA]</scope>
    <source>
        <strain evidence="2 4">JCM 12375</strain>
    </source>
</reference>
<dbReference type="Proteomes" id="UP001241092">
    <property type="component" value="Chromosome"/>
</dbReference>
<name>A0AAI8TSU0_MYCME</name>
<proteinExistence type="predicted"/>
<evidence type="ECO:0000313" key="4">
    <source>
        <dbReference type="Proteomes" id="UP000465622"/>
    </source>
</evidence>
<protein>
    <recommendedName>
        <fullName evidence="6">YtxH domain-containing protein</fullName>
    </recommendedName>
</protein>